<dbReference type="AlphaFoldDB" id="A0A1I8P2W9"/>
<gene>
    <name evidence="4" type="primary">106082096</name>
</gene>
<dbReference type="PANTHER" id="PTHR12395">
    <property type="entry name" value="DOM-3 RELATED"/>
    <property type="match status" value="1"/>
</dbReference>
<keyword evidence="2" id="KW-0539">Nucleus</keyword>
<dbReference type="InterPro" id="IPR039039">
    <property type="entry name" value="RAI1-like_fam"/>
</dbReference>
<keyword evidence="2" id="KW-0479">Metal-binding</keyword>
<comment type="cofactor">
    <cofactor evidence="2">
        <name>a divalent metal cation</name>
        <dbReference type="ChEBI" id="CHEBI:60240"/>
    </cofactor>
</comment>
<dbReference type="EC" id="3.6.1.-" evidence="2"/>
<comment type="function">
    <text evidence="2">Decapping enzyme for NAD-capped RNAs: specifically hydrolyzes the nicotinamide adenine dinucleotide (NAD) cap from a subset of RNAs by removing the entire NAD moiety from the 5'-end of an NAD-capped RNA.</text>
</comment>
<feature type="domain" description="RAI1-like" evidence="3">
    <location>
        <begin position="28"/>
        <end position="366"/>
    </location>
</feature>
<evidence type="ECO:0000259" key="3">
    <source>
        <dbReference type="Pfam" id="PF08652"/>
    </source>
</evidence>
<name>A0A1I8P2W9_STOCA</name>
<reference evidence="4" key="1">
    <citation type="submission" date="2020-05" db="UniProtKB">
        <authorList>
            <consortium name="EnsemblMetazoa"/>
        </authorList>
    </citation>
    <scope>IDENTIFICATION</scope>
    <source>
        <strain evidence="4">USDA</strain>
    </source>
</reference>
<dbReference type="GO" id="GO:0005634">
    <property type="term" value="C:nucleus"/>
    <property type="evidence" value="ECO:0007669"/>
    <property type="project" value="UniProtKB-SubCell"/>
</dbReference>
<dbReference type="Proteomes" id="UP000095300">
    <property type="component" value="Unassembled WGS sequence"/>
</dbReference>
<comment type="subcellular location">
    <subcellularLocation>
        <location evidence="2">Nucleus</location>
    </subcellularLocation>
</comment>
<dbReference type="GO" id="GO:0005829">
    <property type="term" value="C:cytosol"/>
    <property type="evidence" value="ECO:0007669"/>
    <property type="project" value="TreeGrafter"/>
</dbReference>
<dbReference type="GO" id="GO:0003723">
    <property type="term" value="F:RNA binding"/>
    <property type="evidence" value="ECO:0007669"/>
    <property type="project" value="UniProtKB-KW"/>
</dbReference>
<keyword evidence="2" id="KW-0540">Nuclease</keyword>
<evidence type="ECO:0000313" key="5">
    <source>
        <dbReference type="Proteomes" id="UP000095300"/>
    </source>
</evidence>
<dbReference type="GO" id="GO:0110155">
    <property type="term" value="P:NAD-cap decapping"/>
    <property type="evidence" value="ECO:0007669"/>
    <property type="project" value="TreeGrafter"/>
</dbReference>
<dbReference type="STRING" id="35570.A0A1I8P2W9"/>
<evidence type="ECO:0000256" key="1">
    <source>
        <dbReference type="ARBA" id="ARBA00006562"/>
    </source>
</evidence>
<dbReference type="GO" id="GO:0000166">
    <property type="term" value="F:nucleotide binding"/>
    <property type="evidence" value="ECO:0007669"/>
    <property type="project" value="UniProtKB-KW"/>
</dbReference>
<evidence type="ECO:0000256" key="2">
    <source>
        <dbReference type="RuleBase" id="RU367113"/>
    </source>
</evidence>
<dbReference type="PANTHER" id="PTHR12395:SF9">
    <property type="entry name" value="DECAPPING AND EXORIBONUCLEASE PROTEIN"/>
    <property type="match status" value="1"/>
</dbReference>
<proteinExistence type="inferred from homology"/>
<organism evidence="4 5">
    <name type="scientific">Stomoxys calcitrans</name>
    <name type="common">Stable fly</name>
    <name type="synonym">Conops calcitrans</name>
    <dbReference type="NCBI Taxonomy" id="35570"/>
    <lineage>
        <taxon>Eukaryota</taxon>
        <taxon>Metazoa</taxon>
        <taxon>Ecdysozoa</taxon>
        <taxon>Arthropoda</taxon>
        <taxon>Hexapoda</taxon>
        <taxon>Insecta</taxon>
        <taxon>Pterygota</taxon>
        <taxon>Neoptera</taxon>
        <taxon>Endopterygota</taxon>
        <taxon>Diptera</taxon>
        <taxon>Brachycera</taxon>
        <taxon>Muscomorpha</taxon>
        <taxon>Muscoidea</taxon>
        <taxon>Muscidae</taxon>
        <taxon>Stomoxys</taxon>
    </lineage>
</organism>
<dbReference type="EnsemblMetazoa" id="SCAU004350-RA">
    <property type="protein sequence ID" value="SCAU004350-PA"/>
    <property type="gene ID" value="SCAU004350"/>
</dbReference>
<dbReference type="VEuPathDB" id="VectorBase:SCAU004350"/>
<sequence>MNGYNCGKDIGLAWIRPPETEIAFPDIKKPQPIGFFSLDSDRDFGANDIQLRYYKPPNVDLFPLDLNIGLDRAIHKPESARNELLDNLLKFIYDHYQKIFSNGQFPEFVSWRGLLRLLMCTPYEHRQDWCIHVTRFNNTIYLVERETEQKIYERSQETTYQKNCAAWGFKFEQYCLSESPFRGPDTSCPVNECEEFSMVFQTRLGGMNLLYGAEMDGVVSDQPLQLNYDKPIIEHLKFVELKTRQAHSNERQRASFLRHKSRNWWCQSFLVGIEDLYVGIRNEKGLVRSIEHVETRSLPKSGAQNHWSPWVCANFLLQFLSRLKTITANENCPYSVYEFYFNARTGQIKSQFISGKTEHSFLPSWYIELVRRHNKSNTKLN</sequence>
<keyword evidence="2" id="KW-0547">Nucleotide-binding</keyword>
<dbReference type="OrthoDB" id="5853397at2759"/>
<dbReference type="GO" id="GO:0046872">
    <property type="term" value="F:metal ion binding"/>
    <property type="evidence" value="ECO:0007669"/>
    <property type="project" value="UniProtKB-KW"/>
</dbReference>
<keyword evidence="5" id="KW-1185">Reference proteome</keyword>
<dbReference type="InterPro" id="IPR013961">
    <property type="entry name" value="RAI1"/>
</dbReference>
<dbReference type="KEGG" id="scac:106082096"/>
<comment type="similarity">
    <text evidence="1 2">Belongs to the DXO/Dom3Z family.</text>
</comment>
<accession>A0A1I8P2W9</accession>
<dbReference type="GO" id="GO:0000956">
    <property type="term" value="P:nuclear-transcribed mRNA catabolic process"/>
    <property type="evidence" value="ECO:0007669"/>
    <property type="project" value="TreeGrafter"/>
</dbReference>
<dbReference type="GO" id="GO:0004518">
    <property type="term" value="F:nuclease activity"/>
    <property type="evidence" value="ECO:0007669"/>
    <property type="project" value="UniProtKB-KW"/>
</dbReference>
<protein>
    <recommendedName>
        <fullName evidence="2">Decapping nuclease</fullName>
        <ecNumber evidence="2">3.6.1.-</ecNumber>
    </recommendedName>
</protein>
<evidence type="ECO:0000313" key="4">
    <source>
        <dbReference type="EnsemblMetazoa" id="SCAU004350-PA"/>
    </source>
</evidence>
<dbReference type="Pfam" id="PF08652">
    <property type="entry name" value="RAI1"/>
    <property type="match status" value="1"/>
</dbReference>
<keyword evidence="2" id="KW-0694">RNA-binding</keyword>
<dbReference type="GO" id="GO:0034353">
    <property type="term" value="F:mRNA 5'-diphosphatase activity"/>
    <property type="evidence" value="ECO:0007669"/>
    <property type="project" value="TreeGrafter"/>
</dbReference>
<keyword evidence="2" id="KW-0378">Hydrolase</keyword>